<dbReference type="EMBL" id="QKYT01000312">
    <property type="protein sequence ID" value="RIA87366.1"/>
    <property type="molecule type" value="Genomic_DNA"/>
</dbReference>
<organism evidence="1 2">
    <name type="scientific">Glomus cerebriforme</name>
    <dbReference type="NCBI Taxonomy" id="658196"/>
    <lineage>
        <taxon>Eukaryota</taxon>
        <taxon>Fungi</taxon>
        <taxon>Fungi incertae sedis</taxon>
        <taxon>Mucoromycota</taxon>
        <taxon>Glomeromycotina</taxon>
        <taxon>Glomeromycetes</taxon>
        <taxon>Glomerales</taxon>
        <taxon>Glomeraceae</taxon>
        <taxon>Glomus</taxon>
    </lineage>
</organism>
<protein>
    <submittedName>
        <fullName evidence="1">Uncharacterized protein</fullName>
    </submittedName>
</protein>
<comment type="caution">
    <text evidence="1">The sequence shown here is derived from an EMBL/GenBank/DDBJ whole genome shotgun (WGS) entry which is preliminary data.</text>
</comment>
<dbReference type="OrthoDB" id="2444257at2759"/>
<proteinExistence type="predicted"/>
<name>A0A397SRX3_9GLOM</name>
<keyword evidence="2" id="KW-1185">Reference proteome</keyword>
<reference evidence="1 2" key="1">
    <citation type="submission" date="2018-06" db="EMBL/GenBank/DDBJ databases">
        <title>Comparative genomics reveals the genomic features of Rhizophagus irregularis, R. cerebriforme, R. diaphanum and Gigaspora rosea, and their symbiotic lifestyle signature.</title>
        <authorList>
            <person name="Morin E."/>
            <person name="San Clemente H."/>
            <person name="Chen E.C.H."/>
            <person name="De La Providencia I."/>
            <person name="Hainaut M."/>
            <person name="Kuo A."/>
            <person name="Kohler A."/>
            <person name="Murat C."/>
            <person name="Tang N."/>
            <person name="Roy S."/>
            <person name="Loubradou J."/>
            <person name="Henrissat B."/>
            <person name="Grigoriev I.V."/>
            <person name="Corradi N."/>
            <person name="Roux C."/>
            <person name="Martin F.M."/>
        </authorList>
    </citation>
    <scope>NUCLEOTIDE SEQUENCE [LARGE SCALE GENOMIC DNA]</scope>
    <source>
        <strain evidence="1 2">DAOM 227022</strain>
    </source>
</reference>
<evidence type="ECO:0000313" key="2">
    <source>
        <dbReference type="Proteomes" id="UP000265703"/>
    </source>
</evidence>
<dbReference type="Proteomes" id="UP000265703">
    <property type="component" value="Unassembled WGS sequence"/>
</dbReference>
<dbReference type="AlphaFoldDB" id="A0A397SRX3"/>
<accession>A0A397SRX3</accession>
<sequence length="220" mass="26082">MSRVIINHEEILDLEQTPTDIQRIKEQPELSRNLLRFETNFKKKLNDISDIIKEQKLTLNAIKELAHKLFHNHKTVSDKKMKKMLKEILENKESFSERLEELNKKGVLYDKLWNDTLYSEETDEKLEMNSTTKQVHNDLYNPINPDDKNSDTYLSSIIKKVFIASEEQTRKNAIWCQTILEIIFDEDFLSLKLETDIINKWYTKLLKILFFGNNEASEAE</sequence>
<evidence type="ECO:0000313" key="1">
    <source>
        <dbReference type="EMBL" id="RIA87366.1"/>
    </source>
</evidence>
<gene>
    <name evidence="1" type="ORF">C1645_878098</name>
</gene>